<keyword evidence="7" id="KW-1185">Reference proteome</keyword>
<evidence type="ECO:0000256" key="1">
    <source>
        <dbReference type="ARBA" id="ARBA00009249"/>
    </source>
</evidence>
<dbReference type="PANTHER" id="PTHR11715:SF3">
    <property type="entry name" value="GLYCINE CLEAVAGE SYSTEM H PROTEIN-RELATED"/>
    <property type="match status" value="1"/>
</dbReference>
<dbReference type="InterPro" id="IPR003016">
    <property type="entry name" value="2-oxoA_DH_lipoyl-BS"/>
</dbReference>
<dbReference type="HAMAP" id="MF_00272">
    <property type="entry name" value="GcvH"/>
    <property type="match status" value="1"/>
</dbReference>
<dbReference type="NCBIfam" id="NF002270">
    <property type="entry name" value="PRK01202.1"/>
    <property type="match status" value="1"/>
</dbReference>
<dbReference type="Gene3D" id="2.40.50.100">
    <property type="match status" value="1"/>
</dbReference>
<comment type="function">
    <text evidence="3">The glycine cleavage system catalyzes the degradation of glycine. The H protein shuttles the methylamine group of glycine from the P protein to the T protein.</text>
</comment>
<dbReference type="PROSITE" id="PS00189">
    <property type="entry name" value="LIPOYL"/>
    <property type="match status" value="1"/>
</dbReference>
<comment type="caution">
    <text evidence="6">The sequence shown here is derived from an EMBL/GenBank/DDBJ whole genome shotgun (WGS) entry which is preliminary data.</text>
</comment>
<evidence type="ECO:0000313" key="6">
    <source>
        <dbReference type="EMBL" id="MBT1157175.1"/>
    </source>
</evidence>
<accession>A0A9X1AC84</accession>
<dbReference type="Proteomes" id="UP001138921">
    <property type="component" value="Unassembled WGS sequence"/>
</dbReference>
<comment type="subunit">
    <text evidence="3">The glycine cleavage system is composed of four proteins: P, T, L and H.</text>
</comment>
<comment type="cofactor">
    <cofactor evidence="3">
        <name>(R)-lipoate</name>
        <dbReference type="ChEBI" id="CHEBI:83088"/>
    </cofactor>
    <text evidence="3">Binds 1 lipoyl cofactor covalently.</text>
</comment>
<dbReference type="GO" id="GO:0005829">
    <property type="term" value="C:cytosol"/>
    <property type="evidence" value="ECO:0007669"/>
    <property type="project" value="TreeGrafter"/>
</dbReference>
<evidence type="ECO:0000256" key="4">
    <source>
        <dbReference type="PIRSR" id="PIRSR617453-50"/>
    </source>
</evidence>
<evidence type="ECO:0000256" key="3">
    <source>
        <dbReference type="HAMAP-Rule" id="MF_00272"/>
    </source>
</evidence>
<dbReference type="GO" id="GO:0009249">
    <property type="term" value="P:protein lipoylation"/>
    <property type="evidence" value="ECO:0007669"/>
    <property type="project" value="TreeGrafter"/>
</dbReference>
<dbReference type="InterPro" id="IPR002930">
    <property type="entry name" value="GCV_H"/>
</dbReference>
<dbReference type="GO" id="GO:0019464">
    <property type="term" value="P:glycine decarboxylation via glycine cleavage system"/>
    <property type="evidence" value="ECO:0007669"/>
    <property type="project" value="UniProtKB-UniRule"/>
</dbReference>
<dbReference type="PROSITE" id="PS50968">
    <property type="entry name" value="BIOTINYL_LIPOYL"/>
    <property type="match status" value="1"/>
</dbReference>
<name>A0A9X1AC84_9HYPH</name>
<dbReference type="InterPro" id="IPR011053">
    <property type="entry name" value="Single_hybrid_motif"/>
</dbReference>
<gene>
    <name evidence="3 6" type="primary">gcvH</name>
    <name evidence="6" type="ORF">J1C56_16385</name>
</gene>
<dbReference type="EMBL" id="JAFLWW010000004">
    <property type="protein sequence ID" value="MBT1157175.1"/>
    <property type="molecule type" value="Genomic_DNA"/>
</dbReference>
<dbReference type="GO" id="GO:0005960">
    <property type="term" value="C:glycine cleavage complex"/>
    <property type="evidence" value="ECO:0007669"/>
    <property type="project" value="InterPro"/>
</dbReference>
<proteinExistence type="inferred from homology"/>
<evidence type="ECO:0000313" key="7">
    <source>
        <dbReference type="Proteomes" id="UP001138921"/>
    </source>
</evidence>
<evidence type="ECO:0000259" key="5">
    <source>
        <dbReference type="PROSITE" id="PS50968"/>
    </source>
</evidence>
<dbReference type="InterPro" id="IPR000089">
    <property type="entry name" value="Biotin_lipoyl"/>
</dbReference>
<dbReference type="NCBIfam" id="TIGR00527">
    <property type="entry name" value="gcvH"/>
    <property type="match status" value="1"/>
</dbReference>
<protein>
    <recommendedName>
        <fullName evidence="3">Glycine cleavage system H protein</fullName>
    </recommendedName>
</protein>
<sequence length="121" mass="12977">MSTFYTDDHEWVRVTGDHAVVGITRHAADQLGDVVFVELRAAGERFAKSDEIGVIESVKAASPIYAPVAGEVIQTNQAVVDVTSILNDDPEATGWLYKIKLADVAELDGLMDADAYAALIA</sequence>
<dbReference type="SUPFAM" id="SSF51230">
    <property type="entry name" value="Single hybrid motif"/>
    <property type="match status" value="1"/>
</dbReference>
<dbReference type="Pfam" id="PF01597">
    <property type="entry name" value="GCV_H"/>
    <property type="match status" value="1"/>
</dbReference>
<evidence type="ECO:0000256" key="2">
    <source>
        <dbReference type="ARBA" id="ARBA00022823"/>
    </source>
</evidence>
<dbReference type="CDD" id="cd06848">
    <property type="entry name" value="GCS_H"/>
    <property type="match status" value="1"/>
</dbReference>
<dbReference type="RefSeq" id="WP_214391109.1">
    <property type="nucleotide sequence ID" value="NZ_JAFLWW010000004.1"/>
</dbReference>
<comment type="similarity">
    <text evidence="1 3">Belongs to the GcvH family.</text>
</comment>
<feature type="modified residue" description="N6-lipoyllysine" evidence="3 4">
    <location>
        <position position="59"/>
    </location>
</feature>
<dbReference type="InterPro" id="IPR017453">
    <property type="entry name" value="GCV_H_sub"/>
</dbReference>
<dbReference type="PANTHER" id="PTHR11715">
    <property type="entry name" value="GLYCINE CLEAVAGE SYSTEM H PROTEIN"/>
    <property type="match status" value="1"/>
</dbReference>
<reference evidence="6" key="2">
    <citation type="submission" date="2021-03" db="EMBL/GenBank/DDBJ databases">
        <authorList>
            <person name="Artuso I."/>
            <person name="Turrini P."/>
            <person name="Pirolo M."/>
            <person name="Lugli G.A."/>
            <person name="Ventura M."/>
            <person name="Visca P."/>
        </authorList>
    </citation>
    <scope>NUCLEOTIDE SEQUENCE</scope>
    <source>
        <strain evidence="6">LMG 26462</strain>
    </source>
</reference>
<feature type="domain" description="Lipoyl-binding" evidence="5">
    <location>
        <begin position="18"/>
        <end position="100"/>
    </location>
</feature>
<dbReference type="AlphaFoldDB" id="A0A9X1AC84"/>
<keyword evidence="2 3" id="KW-0450">Lipoyl</keyword>
<organism evidence="6 7">
    <name type="scientific">Aminobacter anthyllidis</name>
    <dbReference type="NCBI Taxonomy" id="1035067"/>
    <lineage>
        <taxon>Bacteria</taxon>
        <taxon>Pseudomonadati</taxon>
        <taxon>Pseudomonadota</taxon>
        <taxon>Alphaproteobacteria</taxon>
        <taxon>Hyphomicrobiales</taxon>
        <taxon>Phyllobacteriaceae</taxon>
        <taxon>Aminobacter</taxon>
    </lineage>
</organism>
<reference evidence="6" key="1">
    <citation type="journal article" date="2021" name="Microorganisms">
        <title>Phylogenomic Reconstruction and Metabolic Potential of the Genus Aminobacter.</title>
        <authorList>
            <person name="Artuso I."/>
            <person name="Turrini P."/>
            <person name="Pirolo M."/>
            <person name="Lugli G.A."/>
            <person name="Ventura M."/>
            <person name="Visca P."/>
        </authorList>
    </citation>
    <scope>NUCLEOTIDE SEQUENCE</scope>
    <source>
        <strain evidence="6">LMG 26462</strain>
    </source>
</reference>
<dbReference type="InterPro" id="IPR033753">
    <property type="entry name" value="GCV_H/Fam206"/>
</dbReference>